<reference evidence="1" key="1">
    <citation type="submission" date="2023-04" db="EMBL/GenBank/DDBJ databases">
        <title>Chromosome-level genome of Chaenocephalus aceratus.</title>
        <authorList>
            <person name="Park H."/>
        </authorList>
    </citation>
    <scope>NUCLEOTIDE SEQUENCE</scope>
    <source>
        <strain evidence="1">DE</strain>
        <tissue evidence="1">Muscle</tissue>
    </source>
</reference>
<protein>
    <submittedName>
        <fullName evidence="1">CASP8-associated protein 2</fullName>
    </submittedName>
</protein>
<dbReference type="EMBL" id="JASDAP010000005">
    <property type="protein sequence ID" value="KAK1902771.1"/>
    <property type="molecule type" value="Genomic_DNA"/>
</dbReference>
<name>A0AAD9CKF9_DISEL</name>
<comment type="caution">
    <text evidence="1">The sequence shown here is derived from an EMBL/GenBank/DDBJ whole genome shotgun (WGS) entry which is preliminary data.</text>
</comment>
<dbReference type="Proteomes" id="UP001228049">
    <property type="component" value="Unassembled WGS sequence"/>
</dbReference>
<keyword evidence="2" id="KW-1185">Reference proteome</keyword>
<proteinExistence type="predicted"/>
<evidence type="ECO:0000313" key="2">
    <source>
        <dbReference type="Proteomes" id="UP001228049"/>
    </source>
</evidence>
<dbReference type="AlphaFoldDB" id="A0AAD9CKF9"/>
<evidence type="ECO:0000313" key="1">
    <source>
        <dbReference type="EMBL" id="KAK1902771.1"/>
    </source>
</evidence>
<organism evidence="1 2">
    <name type="scientific">Dissostichus eleginoides</name>
    <name type="common">Patagonian toothfish</name>
    <name type="synonym">Dissostichus amissus</name>
    <dbReference type="NCBI Taxonomy" id="100907"/>
    <lineage>
        <taxon>Eukaryota</taxon>
        <taxon>Metazoa</taxon>
        <taxon>Chordata</taxon>
        <taxon>Craniata</taxon>
        <taxon>Vertebrata</taxon>
        <taxon>Euteleostomi</taxon>
        <taxon>Actinopterygii</taxon>
        <taxon>Neopterygii</taxon>
        <taxon>Teleostei</taxon>
        <taxon>Neoteleostei</taxon>
        <taxon>Acanthomorphata</taxon>
        <taxon>Eupercaria</taxon>
        <taxon>Perciformes</taxon>
        <taxon>Notothenioidei</taxon>
        <taxon>Nototheniidae</taxon>
        <taxon>Dissostichus</taxon>
    </lineage>
</organism>
<sequence length="148" mass="15082">MFRSHGAVVCVNVVNLPSESSSSSSASFSRTSAGRIIATAGVGSNIIVSNPEEVLSAMCATTGSCQCLRACCLSLGTSGVLSDCPRLLHFNCGGNSFNSSLASHGAVAINSSPGRARSRALLLCLFPDVLQTTCLPPADTSTVLRGSE</sequence>
<gene>
    <name evidence="1" type="ORF">KUDE01_005731</name>
</gene>
<accession>A0AAD9CKF9</accession>